<dbReference type="GO" id="GO:0000155">
    <property type="term" value="F:phosphorelay sensor kinase activity"/>
    <property type="evidence" value="ECO:0007669"/>
    <property type="project" value="InterPro"/>
</dbReference>
<dbReference type="InterPro" id="IPR035965">
    <property type="entry name" value="PAS-like_dom_sf"/>
</dbReference>
<dbReference type="Proteomes" id="UP000729701">
    <property type="component" value="Unassembled WGS sequence"/>
</dbReference>
<feature type="domain" description="PAC" evidence="19">
    <location>
        <begin position="619"/>
        <end position="670"/>
    </location>
</feature>
<evidence type="ECO:0000259" key="18">
    <source>
        <dbReference type="PROSITE" id="PS50112"/>
    </source>
</evidence>
<evidence type="ECO:0000256" key="11">
    <source>
        <dbReference type="ARBA" id="ARBA00022989"/>
    </source>
</evidence>
<dbReference type="GO" id="GO:0005524">
    <property type="term" value="F:ATP binding"/>
    <property type="evidence" value="ECO:0007669"/>
    <property type="project" value="UniProtKB-KW"/>
</dbReference>
<comment type="catalytic activity">
    <reaction evidence="1">
        <text>ATP + protein L-histidine = ADP + protein N-phospho-L-histidine.</text>
        <dbReference type="EC" id="2.7.13.3"/>
    </reaction>
</comment>
<dbReference type="SUPFAM" id="SSF55785">
    <property type="entry name" value="PYP-like sensor domain (PAS domain)"/>
    <property type="match status" value="5"/>
</dbReference>
<evidence type="ECO:0000256" key="7">
    <source>
        <dbReference type="ARBA" id="ARBA00022692"/>
    </source>
</evidence>
<dbReference type="InterPro" id="IPR000014">
    <property type="entry name" value="PAS"/>
</dbReference>
<keyword evidence="13" id="KW-0472">Membrane</keyword>
<dbReference type="InterPro" id="IPR001789">
    <property type="entry name" value="Sig_transdc_resp-reg_receiver"/>
</dbReference>
<dbReference type="Pfam" id="PF08447">
    <property type="entry name" value="PAS_3"/>
    <property type="match status" value="1"/>
</dbReference>
<dbReference type="Gene3D" id="3.40.50.2300">
    <property type="match status" value="1"/>
</dbReference>
<dbReference type="Pfam" id="PF13188">
    <property type="entry name" value="PAS_8"/>
    <property type="match status" value="1"/>
</dbReference>
<dbReference type="Gene3D" id="3.30.450.20">
    <property type="entry name" value="PAS domain"/>
    <property type="match status" value="5"/>
</dbReference>
<dbReference type="PANTHER" id="PTHR43547:SF2">
    <property type="entry name" value="HYBRID SIGNAL TRANSDUCTION HISTIDINE KINASE C"/>
    <property type="match status" value="1"/>
</dbReference>
<accession>A0A951QNR7</accession>
<dbReference type="InterPro" id="IPR013656">
    <property type="entry name" value="PAS_4"/>
</dbReference>
<evidence type="ECO:0000256" key="13">
    <source>
        <dbReference type="ARBA" id="ARBA00023136"/>
    </source>
</evidence>
<feature type="domain" description="PAS" evidence="18">
    <location>
        <begin position="545"/>
        <end position="616"/>
    </location>
</feature>
<feature type="domain" description="Histidine kinase" evidence="16">
    <location>
        <begin position="688"/>
        <end position="906"/>
    </location>
</feature>
<dbReference type="Gene3D" id="3.30.565.10">
    <property type="entry name" value="Histidine kinase-like ATPase, C-terminal domain"/>
    <property type="match status" value="1"/>
</dbReference>
<dbReference type="InterPro" id="IPR005467">
    <property type="entry name" value="His_kinase_dom"/>
</dbReference>
<dbReference type="PRINTS" id="PR00344">
    <property type="entry name" value="BCTRLSENSOR"/>
</dbReference>
<feature type="domain" description="PAC" evidence="19">
    <location>
        <begin position="234"/>
        <end position="286"/>
    </location>
</feature>
<evidence type="ECO:0000256" key="2">
    <source>
        <dbReference type="ARBA" id="ARBA00004370"/>
    </source>
</evidence>
<dbReference type="InterPro" id="IPR003594">
    <property type="entry name" value="HATPase_dom"/>
</dbReference>
<evidence type="ECO:0000256" key="4">
    <source>
        <dbReference type="ARBA" id="ARBA00012438"/>
    </source>
</evidence>
<evidence type="ECO:0000313" key="21">
    <source>
        <dbReference type="Proteomes" id="UP000729701"/>
    </source>
</evidence>
<reference evidence="20" key="1">
    <citation type="submission" date="2021-05" db="EMBL/GenBank/DDBJ databases">
        <authorList>
            <person name="Pietrasiak N."/>
            <person name="Ward R."/>
            <person name="Stajich J.E."/>
            <person name="Kurbessoian T."/>
        </authorList>
    </citation>
    <scope>NUCLEOTIDE SEQUENCE</scope>
    <source>
        <strain evidence="20">GSE-NOS-MK-12-04C</strain>
    </source>
</reference>
<name>A0A951QNR7_9CYAN</name>
<comment type="subcellular location">
    <subcellularLocation>
        <location evidence="2">Membrane</location>
    </subcellularLocation>
</comment>
<dbReference type="InterPro" id="IPR036890">
    <property type="entry name" value="HATPase_C_sf"/>
</dbReference>
<evidence type="ECO:0000259" key="17">
    <source>
        <dbReference type="PROSITE" id="PS50110"/>
    </source>
</evidence>
<dbReference type="CDD" id="cd17580">
    <property type="entry name" value="REC_2_DhkD-like"/>
    <property type="match status" value="1"/>
</dbReference>
<evidence type="ECO:0000256" key="6">
    <source>
        <dbReference type="ARBA" id="ARBA00022679"/>
    </source>
</evidence>
<dbReference type="AlphaFoldDB" id="A0A951QNR7"/>
<dbReference type="SMART" id="SM00091">
    <property type="entry name" value="PAS"/>
    <property type="match status" value="5"/>
</dbReference>
<dbReference type="InterPro" id="IPR000700">
    <property type="entry name" value="PAS-assoc_C"/>
</dbReference>
<dbReference type="Pfam" id="PF02518">
    <property type="entry name" value="HATPase_c"/>
    <property type="match status" value="1"/>
</dbReference>
<feature type="domain" description="PAS" evidence="18">
    <location>
        <begin position="421"/>
        <end position="465"/>
    </location>
</feature>
<evidence type="ECO:0000256" key="15">
    <source>
        <dbReference type="PROSITE-ProRule" id="PRU00169"/>
    </source>
</evidence>
<evidence type="ECO:0000313" key="20">
    <source>
        <dbReference type="EMBL" id="MBW4669669.1"/>
    </source>
</evidence>
<dbReference type="CDD" id="cd00130">
    <property type="entry name" value="PAS"/>
    <property type="match status" value="4"/>
</dbReference>
<dbReference type="PROSITE" id="PS50112">
    <property type="entry name" value="PAS"/>
    <property type="match status" value="4"/>
</dbReference>
<dbReference type="PROSITE" id="PS50110">
    <property type="entry name" value="RESPONSE_REGULATORY"/>
    <property type="match status" value="1"/>
</dbReference>
<dbReference type="InterPro" id="IPR011006">
    <property type="entry name" value="CheY-like_superfamily"/>
</dbReference>
<feature type="domain" description="PAS" evidence="18">
    <location>
        <begin position="44"/>
        <end position="90"/>
    </location>
</feature>
<evidence type="ECO:0000256" key="8">
    <source>
        <dbReference type="ARBA" id="ARBA00022741"/>
    </source>
</evidence>
<dbReference type="SMART" id="SM00387">
    <property type="entry name" value="HATPase_c"/>
    <property type="match status" value="1"/>
</dbReference>
<dbReference type="Pfam" id="PF00072">
    <property type="entry name" value="Response_reg"/>
    <property type="match status" value="1"/>
</dbReference>
<evidence type="ECO:0000256" key="9">
    <source>
        <dbReference type="ARBA" id="ARBA00022777"/>
    </source>
</evidence>
<evidence type="ECO:0000259" key="16">
    <source>
        <dbReference type="PROSITE" id="PS50109"/>
    </source>
</evidence>
<reference evidence="20" key="2">
    <citation type="journal article" date="2022" name="Microbiol. Resour. Announc.">
        <title>Metagenome Sequencing to Explore Phylogenomics of Terrestrial Cyanobacteria.</title>
        <authorList>
            <person name="Ward R.D."/>
            <person name="Stajich J.E."/>
            <person name="Johansen J.R."/>
            <person name="Huntemann M."/>
            <person name="Clum A."/>
            <person name="Foster B."/>
            <person name="Foster B."/>
            <person name="Roux S."/>
            <person name="Palaniappan K."/>
            <person name="Varghese N."/>
            <person name="Mukherjee S."/>
            <person name="Reddy T.B.K."/>
            <person name="Daum C."/>
            <person name="Copeland A."/>
            <person name="Chen I.A."/>
            <person name="Ivanova N.N."/>
            <person name="Kyrpides N.C."/>
            <person name="Shapiro N."/>
            <person name="Eloe-Fadrosh E.A."/>
            <person name="Pietrasiak N."/>
        </authorList>
    </citation>
    <scope>NUCLEOTIDE SEQUENCE</scope>
    <source>
        <strain evidence="20">GSE-NOS-MK-12-04C</strain>
    </source>
</reference>
<feature type="domain" description="Response regulatory" evidence="17">
    <location>
        <begin position="928"/>
        <end position="1044"/>
    </location>
</feature>
<protein>
    <recommendedName>
        <fullName evidence="14">Circadian input-output histidine kinase CikA</fullName>
        <ecNumber evidence="4">2.7.13.3</ecNumber>
    </recommendedName>
</protein>
<dbReference type="PROSITE" id="PS50109">
    <property type="entry name" value="HIS_KIN"/>
    <property type="match status" value="1"/>
</dbReference>
<dbReference type="FunFam" id="3.30.450.20:FF:000099">
    <property type="entry name" value="Sensory box sensor histidine kinase"/>
    <property type="match status" value="1"/>
</dbReference>
<evidence type="ECO:0000256" key="10">
    <source>
        <dbReference type="ARBA" id="ARBA00022840"/>
    </source>
</evidence>
<comment type="caution">
    <text evidence="20">The sequence shown here is derived from an EMBL/GenBank/DDBJ whole genome shotgun (WGS) entry which is preliminary data.</text>
</comment>
<dbReference type="Pfam" id="PF00512">
    <property type="entry name" value="HisKA"/>
    <property type="match status" value="1"/>
</dbReference>
<gene>
    <name evidence="20" type="ORF">KME60_20195</name>
</gene>
<dbReference type="SMART" id="SM00086">
    <property type="entry name" value="PAC"/>
    <property type="match status" value="1"/>
</dbReference>
<feature type="modified residue" description="4-aspartylphosphate" evidence="15">
    <location>
        <position position="977"/>
    </location>
</feature>
<dbReference type="GO" id="GO:0016020">
    <property type="term" value="C:membrane"/>
    <property type="evidence" value="ECO:0007669"/>
    <property type="project" value="UniProtKB-SubCell"/>
</dbReference>
<dbReference type="SUPFAM" id="SSF47384">
    <property type="entry name" value="Homodimeric domain of signal transducing histidine kinase"/>
    <property type="match status" value="1"/>
</dbReference>
<dbReference type="NCBIfam" id="TIGR00229">
    <property type="entry name" value="sensory_box"/>
    <property type="match status" value="4"/>
</dbReference>
<evidence type="ECO:0000256" key="5">
    <source>
        <dbReference type="ARBA" id="ARBA00022553"/>
    </source>
</evidence>
<evidence type="ECO:0000256" key="14">
    <source>
        <dbReference type="ARBA" id="ARBA00074306"/>
    </source>
</evidence>
<dbReference type="InterPro" id="IPR004358">
    <property type="entry name" value="Sig_transdc_His_kin-like_C"/>
</dbReference>
<keyword evidence="12" id="KW-0902">Two-component regulatory system</keyword>
<evidence type="ECO:0000256" key="12">
    <source>
        <dbReference type="ARBA" id="ARBA00023012"/>
    </source>
</evidence>
<dbReference type="EC" id="2.7.13.3" evidence="4"/>
<keyword evidence="6" id="KW-0808">Transferase</keyword>
<dbReference type="PROSITE" id="PS50113">
    <property type="entry name" value="PAC"/>
    <property type="match status" value="2"/>
</dbReference>
<keyword evidence="10" id="KW-0067">ATP-binding</keyword>
<dbReference type="SUPFAM" id="SSF52172">
    <property type="entry name" value="CheY-like"/>
    <property type="match status" value="1"/>
</dbReference>
<evidence type="ECO:0000256" key="3">
    <source>
        <dbReference type="ARBA" id="ARBA00006402"/>
    </source>
</evidence>
<dbReference type="SMART" id="SM00388">
    <property type="entry name" value="HisKA"/>
    <property type="match status" value="1"/>
</dbReference>
<comment type="similarity">
    <text evidence="3">In the N-terminal section; belongs to the phytochrome family.</text>
</comment>
<organism evidence="20 21">
    <name type="scientific">Cyanomargarita calcarea GSE-NOS-MK-12-04C</name>
    <dbReference type="NCBI Taxonomy" id="2839659"/>
    <lineage>
        <taxon>Bacteria</taxon>
        <taxon>Bacillati</taxon>
        <taxon>Cyanobacteriota</taxon>
        <taxon>Cyanophyceae</taxon>
        <taxon>Nostocales</taxon>
        <taxon>Cyanomargaritaceae</taxon>
        <taxon>Cyanomargarita</taxon>
    </lineage>
</organism>
<dbReference type="PANTHER" id="PTHR43547">
    <property type="entry name" value="TWO-COMPONENT HISTIDINE KINASE"/>
    <property type="match status" value="1"/>
</dbReference>
<proteinExistence type="inferred from homology"/>
<dbReference type="SUPFAM" id="SSF55874">
    <property type="entry name" value="ATPase domain of HSP90 chaperone/DNA topoisomerase II/histidine kinase"/>
    <property type="match status" value="1"/>
</dbReference>
<dbReference type="FunFam" id="1.10.287.130:FF:000004">
    <property type="entry name" value="Ethylene receptor 1"/>
    <property type="match status" value="1"/>
</dbReference>
<dbReference type="SMART" id="SM00448">
    <property type="entry name" value="REC"/>
    <property type="match status" value="1"/>
</dbReference>
<evidence type="ECO:0000259" key="19">
    <source>
        <dbReference type="PROSITE" id="PS50113"/>
    </source>
</evidence>
<feature type="domain" description="PAS" evidence="18">
    <location>
        <begin position="161"/>
        <end position="218"/>
    </location>
</feature>
<dbReference type="InterPro" id="IPR001610">
    <property type="entry name" value="PAC"/>
</dbReference>
<keyword evidence="9" id="KW-0418">Kinase</keyword>
<dbReference type="InterPro" id="IPR013655">
    <property type="entry name" value="PAS_fold_3"/>
</dbReference>
<dbReference type="CDD" id="cd00082">
    <property type="entry name" value="HisKA"/>
    <property type="match status" value="1"/>
</dbReference>
<keyword evidence="7" id="KW-0812">Transmembrane</keyword>
<sequence length="1046" mass="117712">MGFYKPSGDLVWLRLNSTPLFQGNTTTPYGVVTTFGKVPSSQHNEPQALAILEQITDSFIALDRNWRVIYANQAVARIIKMPVAKMVGKTYWELWSWSIGTIAEQNYRRAMAQQQPVHFEVLHEPLMMWLEIHAYPSEAGLGIIFHDITNRKRIEATLQESEQRFRDMANNAPMIIWVTDATGYCTYLSRSWYEFSGQTEEAGLGLGWLDVTHPDDRESSKAIFLAANDCQEAFQLEYRLRRKDGEYRTCIDAARPWFGADGEFKGYIGSVIDIDERKQASAALRRSEERYRTLFESIDEGFCVIEVLYDENDTPIDYRFLEVNPAFEKQTGLHQATGKTARQLVPNLEDRWVETYAKIILTGESLRFESRSEAMNRWFDVYAFRIGQPEERKVALLFNDISNRKRIEAEREQAEKTLLSSEEQSRNILESITDGFFALDQDWRFSYVNPQAERLLDRTPGDLLGLVIWEEYSGLAGSEFERVYHACASERVASSFISFYPDHNRWYEVHAYPASEGITVYFRNVTDRIQAEEALQETTAQLERQLQKFNAVMSSVPDFVYMFDLSGRFIDANKPLLDLWQKTYAEAIGKNFFELDYPVDLAVKLDLHIQEVIQRRQPLKDETPFTSAFGTRAYEYIFVPIFNAEGAVEMVAGITRDITERKQLLQQEQAAREAAETANRIKDEFLAVLSHELRSPLNPILGWSKLLQQGKLDAAKTKTALATIERNAQLQSQLIEDLLDISRILRGKLSLDVMPVDLSKVISAALETVRLAAEAKSLHIQTILSPDAETVIGDAGRLQQVVWNLLSNAVKFTSFGGQITVTLTQTGAHTQLQVTDTGKGINPEFLPYVFEHFRQEDGATTRKFGGLGLGLAIARQIVELHGGRIWVESLGEDQGTTFTVQIPLASSFSELPSTEQSSVSTSDLSGIHILVVDDDADSRDLIAFVLEQAGAIVTPVASGIEALLAIEQSVPDLVVSDIGMPEMDGYALIQEIRALGSARLVPAIALTAYAGEIDQRQAIAAGFQAHIPKPVDPDAVIAIVVQLTKR</sequence>
<dbReference type="InterPro" id="IPR003661">
    <property type="entry name" value="HisK_dim/P_dom"/>
</dbReference>
<dbReference type="FunFam" id="3.30.565.10:FF:000010">
    <property type="entry name" value="Sensor histidine kinase RcsC"/>
    <property type="match status" value="1"/>
</dbReference>
<keyword evidence="5 15" id="KW-0597">Phosphoprotein</keyword>
<dbReference type="Gene3D" id="1.10.287.130">
    <property type="match status" value="1"/>
</dbReference>
<dbReference type="Pfam" id="PF08448">
    <property type="entry name" value="PAS_4"/>
    <property type="match status" value="3"/>
</dbReference>
<evidence type="ECO:0000256" key="1">
    <source>
        <dbReference type="ARBA" id="ARBA00000085"/>
    </source>
</evidence>
<keyword evidence="11" id="KW-1133">Transmembrane helix</keyword>
<dbReference type="EMBL" id="JAHHGZ010000023">
    <property type="protein sequence ID" value="MBW4669669.1"/>
    <property type="molecule type" value="Genomic_DNA"/>
</dbReference>
<keyword evidence="8" id="KW-0547">Nucleotide-binding</keyword>
<dbReference type="InterPro" id="IPR036097">
    <property type="entry name" value="HisK_dim/P_sf"/>
</dbReference>
<dbReference type="CDD" id="cd16922">
    <property type="entry name" value="HATPase_EvgS-ArcB-TorS-like"/>
    <property type="match status" value="1"/>
</dbReference>